<reference evidence="2 3" key="1">
    <citation type="submission" date="2023-09" db="EMBL/GenBank/DDBJ databases">
        <authorList>
            <person name="Rey-Velasco X."/>
        </authorList>
    </citation>
    <scope>NUCLEOTIDE SEQUENCE [LARGE SCALE GENOMIC DNA]</scope>
    <source>
        <strain evidence="2 3">P117</strain>
    </source>
</reference>
<sequence>MKSTQKNPTKMFATAALVSTLMMFIISAVFAEASAPCLNAYERQNKVIIDTSHHQGTQATLDKPIGLCNRNDQQIGWLTWIFKQTDAADFHYLDLLELLSRK</sequence>
<keyword evidence="3" id="KW-1185">Reference proteome</keyword>
<name>A0ABU2ZTB2_9ALTE</name>
<comment type="caution">
    <text evidence="2">The sequence shown here is derived from an EMBL/GenBank/DDBJ whole genome shotgun (WGS) entry which is preliminary data.</text>
</comment>
<feature type="signal peptide" evidence="1">
    <location>
        <begin position="1"/>
        <end position="31"/>
    </location>
</feature>
<proteinExistence type="predicted"/>
<protein>
    <submittedName>
        <fullName evidence="2">Uncharacterized protein</fullName>
    </submittedName>
</protein>
<dbReference type="EMBL" id="JAVRHX010000003">
    <property type="protein sequence ID" value="MDT0595554.1"/>
    <property type="molecule type" value="Genomic_DNA"/>
</dbReference>
<evidence type="ECO:0000313" key="3">
    <source>
        <dbReference type="Proteomes" id="UP001253545"/>
    </source>
</evidence>
<organism evidence="2 3">
    <name type="scientific">Glaciecola petra</name>
    <dbReference type="NCBI Taxonomy" id="3075602"/>
    <lineage>
        <taxon>Bacteria</taxon>
        <taxon>Pseudomonadati</taxon>
        <taxon>Pseudomonadota</taxon>
        <taxon>Gammaproteobacteria</taxon>
        <taxon>Alteromonadales</taxon>
        <taxon>Alteromonadaceae</taxon>
        <taxon>Glaciecola</taxon>
    </lineage>
</organism>
<evidence type="ECO:0000256" key="1">
    <source>
        <dbReference type="SAM" id="SignalP"/>
    </source>
</evidence>
<evidence type="ECO:0000313" key="2">
    <source>
        <dbReference type="EMBL" id="MDT0595554.1"/>
    </source>
</evidence>
<keyword evidence="1" id="KW-0732">Signal</keyword>
<accession>A0ABU2ZTB2</accession>
<gene>
    <name evidence="2" type="ORF">RM552_11910</name>
</gene>
<dbReference type="RefSeq" id="WP_311369075.1">
    <property type="nucleotide sequence ID" value="NZ_JAVRHX010000003.1"/>
</dbReference>
<dbReference type="Proteomes" id="UP001253545">
    <property type="component" value="Unassembled WGS sequence"/>
</dbReference>
<feature type="chain" id="PRO_5045253215" evidence="1">
    <location>
        <begin position="32"/>
        <end position="102"/>
    </location>
</feature>